<dbReference type="InterPro" id="IPR036259">
    <property type="entry name" value="MFS_trans_sf"/>
</dbReference>
<dbReference type="AlphaFoldDB" id="A0AAW0LG48"/>
<accession>A0AAW0LG48</accession>
<name>A0AAW0LG48_QUESU</name>
<sequence>MGSQLHSQMKSVLLELCTKAVCLESYRWLDKAAIVETSSIGPVEQENCGNLCPVKQVREVKRLLTLMPMWMAFFAYTWQVEVHRLLLIKKKGIDPSKPSDPDDPNQIISMSTFWLLPQFILLGLMDALAVEGLQEFVDHG</sequence>
<comment type="caution">
    <text evidence="1">The sequence shown here is derived from an EMBL/GenBank/DDBJ whole genome shotgun (WGS) entry which is preliminary data.</text>
</comment>
<evidence type="ECO:0000313" key="2">
    <source>
        <dbReference type="Proteomes" id="UP000237347"/>
    </source>
</evidence>
<dbReference type="Proteomes" id="UP000237347">
    <property type="component" value="Unassembled WGS sequence"/>
</dbReference>
<keyword evidence="2" id="KW-1185">Reference proteome</keyword>
<organism evidence="1 2">
    <name type="scientific">Quercus suber</name>
    <name type="common">Cork oak</name>
    <dbReference type="NCBI Taxonomy" id="58331"/>
    <lineage>
        <taxon>Eukaryota</taxon>
        <taxon>Viridiplantae</taxon>
        <taxon>Streptophyta</taxon>
        <taxon>Embryophyta</taxon>
        <taxon>Tracheophyta</taxon>
        <taxon>Spermatophyta</taxon>
        <taxon>Magnoliopsida</taxon>
        <taxon>eudicotyledons</taxon>
        <taxon>Gunneridae</taxon>
        <taxon>Pentapetalae</taxon>
        <taxon>rosids</taxon>
        <taxon>fabids</taxon>
        <taxon>Fagales</taxon>
        <taxon>Fagaceae</taxon>
        <taxon>Quercus</taxon>
    </lineage>
</organism>
<protein>
    <submittedName>
        <fullName evidence="1">Protein nrt1/ ptr family 7.3</fullName>
    </submittedName>
</protein>
<proteinExistence type="predicted"/>
<gene>
    <name evidence="1" type="primary">NPF7.3_1</name>
    <name evidence="1" type="ORF">CFP56_002303</name>
</gene>
<dbReference type="PANTHER" id="PTHR11654">
    <property type="entry name" value="OLIGOPEPTIDE TRANSPORTER-RELATED"/>
    <property type="match status" value="1"/>
</dbReference>
<dbReference type="Gene3D" id="1.20.1250.20">
    <property type="entry name" value="MFS general substrate transporter like domains"/>
    <property type="match status" value="1"/>
</dbReference>
<evidence type="ECO:0000313" key="1">
    <source>
        <dbReference type="EMBL" id="KAK7849851.1"/>
    </source>
</evidence>
<reference evidence="1 2" key="1">
    <citation type="journal article" date="2018" name="Sci. Data">
        <title>The draft genome sequence of cork oak.</title>
        <authorList>
            <person name="Ramos A.M."/>
            <person name="Usie A."/>
            <person name="Barbosa P."/>
            <person name="Barros P.M."/>
            <person name="Capote T."/>
            <person name="Chaves I."/>
            <person name="Simoes F."/>
            <person name="Abreu I."/>
            <person name="Carrasquinho I."/>
            <person name="Faro C."/>
            <person name="Guimaraes J.B."/>
            <person name="Mendonca D."/>
            <person name="Nobrega F."/>
            <person name="Rodrigues L."/>
            <person name="Saibo N.J.M."/>
            <person name="Varela M.C."/>
            <person name="Egas C."/>
            <person name="Matos J."/>
            <person name="Miguel C.M."/>
            <person name="Oliveira M.M."/>
            <person name="Ricardo C.P."/>
            <person name="Goncalves S."/>
        </authorList>
    </citation>
    <scope>NUCLEOTIDE SEQUENCE [LARGE SCALE GENOMIC DNA]</scope>
    <source>
        <strain evidence="2">cv. HL8</strain>
    </source>
</reference>
<dbReference type="EMBL" id="PKMF04000108">
    <property type="protein sequence ID" value="KAK7849851.1"/>
    <property type="molecule type" value="Genomic_DNA"/>
</dbReference>